<evidence type="ECO:0000256" key="1">
    <source>
        <dbReference type="ARBA" id="ARBA00022723"/>
    </source>
</evidence>
<evidence type="ECO:0000256" key="2">
    <source>
        <dbReference type="ARBA" id="ARBA00022771"/>
    </source>
</evidence>
<dbReference type="GeneID" id="113495815"/>
<keyword evidence="3" id="KW-0862">Zinc</keyword>
<dbReference type="InterPro" id="IPR007588">
    <property type="entry name" value="Znf_FLYWCH"/>
</dbReference>
<gene>
    <name evidence="6" type="primary">LOC113495815</name>
</gene>
<dbReference type="InParanoid" id="A0A7E5VQK4"/>
<name>A0A7E5VQK4_TRINI</name>
<evidence type="ECO:0000259" key="4">
    <source>
        <dbReference type="Pfam" id="PF04500"/>
    </source>
</evidence>
<evidence type="ECO:0000256" key="3">
    <source>
        <dbReference type="ARBA" id="ARBA00022833"/>
    </source>
</evidence>
<organism evidence="5 6">
    <name type="scientific">Trichoplusia ni</name>
    <name type="common">Cabbage looper</name>
    <dbReference type="NCBI Taxonomy" id="7111"/>
    <lineage>
        <taxon>Eukaryota</taxon>
        <taxon>Metazoa</taxon>
        <taxon>Ecdysozoa</taxon>
        <taxon>Arthropoda</taxon>
        <taxon>Hexapoda</taxon>
        <taxon>Insecta</taxon>
        <taxon>Pterygota</taxon>
        <taxon>Neoptera</taxon>
        <taxon>Endopterygota</taxon>
        <taxon>Lepidoptera</taxon>
        <taxon>Glossata</taxon>
        <taxon>Ditrysia</taxon>
        <taxon>Noctuoidea</taxon>
        <taxon>Noctuidae</taxon>
        <taxon>Plusiinae</taxon>
        <taxon>Trichoplusia</taxon>
    </lineage>
</organism>
<evidence type="ECO:0000313" key="6">
    <source>
        <dbReference type="RefSeq" id="XP_026730574.1"/>
    </source>
</evidence>
<sequence length="197" mass="23174">MFQDYTYSYKGLSKTNAYCSKYIKLKCQARLKMNRDDVPTLEFVPSKRGGTILIYKGNTYVQMTSKTRWYCSKKTIGYNYYEIITFVNGKSLIYFQNYTFSYQGPKDVKLYPYCSKRATLRCKARLKLDKSGNIVHAYTQHNHPPPVLRQIGRTRFLDYYQRYRLANPAAFPTRREEPVSPTGRVSDILNSILKRKN</sequence>
<evidence type="ECO:0000313" key="5">
    <source>
        <dbReference type="Proteomes" id="UP000322000"/>
    </source>
</evidence>
<dbReference type="GO" id="GO:0008270">
    <property type="term" value="F:zinc ion binding"/>
    <property type="evidence" value="ECO:0007669"/>
    <property type="project" value="UniProtKB-KW"/>
</dbReference>
<keyword evidence="5" id="KW-1185">Reference proteome</keyword>
<dbReference type="KEGG" id="tnl:113495815"/>
<dbReference type="RefSeq" id="XP_026730574.1">
    <property type="nucleotide sequence ID" value="XM_026874773.1"/>
</dbReference>
<keyword evidence="2" id="KW-0863">Zinc-finger</keyword>
<feature type="domain" description="FLYWCH-type" evidence="4">
    <location>
        <begin position="88"/>
        <end position="143"/>
    </location>
</feature>
<keyword evidence="1" id="KW-0479">Metal-binding</keyword>
<reference evidence="6" key="1">
    <citation type="submission" date="2025-08" db="UniProtKB">
        <authorList>
            <consortium name="RefSeq"/>
        </authorList>
    </citation>
    <scope>IDENTIFICATION</scope>
</reference>
<accession>A0A7E5VQK4</accession>
<dbReference type="Pfam" id="PF04500">
    <property type="entry name" value="FLYWCH"/>
    <property type="match status" value="1"/>
</dbReference>
<proteinExistence type="predicted"/>
<dbReference type="AlphaFoldDB" id="A0A7E5VQK4"/>
<dbReference type="Gene3D" id="2.20.25.240">
    <property type="match status" value="2"/>
</dbReference>
<protein>
    <submittedName>
        <fullName evidence="6">Uncharacterized protein LOC113495815</fullName>
    </submittedName>
</protein>
<dbReference type="Proteomes" id="UP000322000">
    <property type="component" value="Chromosome 7"/>
</dbReference>
<dbReference type="OrthoDB" id="7438973at2759"/>